<feature type="transmembrane region" description="Helical" evidence="10">
    <location>
        <begin position="85"/>
        <end position="106"/>
    </location>
</feature>
<keyword evidence="6 10" id="KW-0472">Membrane</keyword>
<dbReference type="InterPro" id="IPR008901">
    <property type="entry name" value="ACER"/>
</dbReference>
<feature type="transmembrane region" description="Helical" evidence="10">
    <location>
        <begin position="112"/>
        <end position="129"/>
    </location>
</feature>
<feature type="binding site" evidence="7">
    <location>
        <position position="51"/>
    </location>
    <ligand>
        <name>Ca(2+)</name>
        <dbReference type="ChEBI" id="CHEBI:29108"/>
    </ligand>
</feature>
<dbReference type="eggNOG" id="KOG2329">
    <property type="taxonomic scope" value="Eukaryota"/>
</dbReference>
<feature type="transmembrane region" description="Helical" evidence="10">
    <location>
        <begin position="161"/>
        <end position="181"/>
    </location>
</feature>
<feature type="binding site" evidence="7">
    <location>
        <position position="40"/>
    </location>
    <ligand>
        <name>Ca(2+)</name>
        <dbReference type="ChEBI" id="CHEBI:29108"/>
    </ligand>
</feature>
<feature type="binding site" evidence="8">
    <location>
        <position position="244"/>
    </location>
    <ligand>
        <name>Zn(2+)</name>
        <dbReference type="ChEBI" id="CHEBI:29105"/>
        <note>catalytic</note>
    </ligand>
</feature>
<accession>A0A0L0HDX9</accession>
<dbReference type="Proteomes" id="UP000053201">
    <property type="component" value="Unassembled WGS sequence"/>
</dbReference>
<keyword evidence="12" id="KW-1185">Reference proteome</keyword>
<comment type="cofactor">
    <cofactor evidence="8">
        <name>Zn(2+)</name>
        <dbReference type="ChEBI" id="CHEBI:29105"/>
    </cofactor>
</comment>
<protein>
    <recommendedName>
        <fullName evidence="13">Ceramidase</fullName>
    </recommendedName>
</protein>
<comment type="similarity">
    <text evidence="2">Belongs to the alkaline ceramidase family.</text>
</comment>
<evidence type="ECO:0000256" key="10">
    <source>
        <dbReference type="SAM" id="Phobius"/>
    </source>
</evidence>
<evidence type="ECO:0000313" key="12">
    <source>
        <dbReference type="Proteomes" id="UP000053201"/>
    </source>
</evidence>
<dbReference type="GeneID" id="27688454"/>
<evidence type="ECO:0000256" key="1">
    <source>
        <dbReference type="ARBA" id="ARBA00004141"/>
    </source>
</evidence>
<keyword evidence="8" id="KW-0862">Zinc</keyword>
<feature type="binding site" evidence="7">
    <location>
        <position position="38"/>
    </location>
    <ligand>
        <name>Ca(2+)</name>
        <dbReference type="ChEBI" id="CHEBI:29108"/>
    </ligand>
</feature>
<feature type="binding site" evidence="8">
    <location>
        <position position="240"/>
    </location>
    <ligand>
        <name>Zn(2+)</name>
        <dbReference type="ChEBI" id="CHEBI:29105"/>
        <note>catalytic</note>
    </ligand>
</feature>
<dbReference type="GO" id="GO:0016811">
    <property type="term" value="F:hydrolase activity, acting on carbon-nitrogen (but not peptide) bonds, in linear amides"/>
    <property type="evidence" value="ECO:0007669"/>
    <property type="project" value="InterPro"/>
</dbReference>
<dbReference type="AlphaFoldDB" id="A0A0L0HDX9"/>
<evidence type="ECO:0008006" key="13">
    <source>
        <dbReference type="Google" id="ProtNLM"/>
    </source>
</evidence>
<feature type="binding site" evidence="7">
    <location>
        <position position="42"/>
    </location>
    <ligand>
        <name>Ca(2+)</name>
        <dbReference type="ChEBI" id="CHEBI:29108"/>
    </ligand>
</feature>
<dbReference type="GO" id="GO:0046514">
    <property type="term" value="P:ceramide catabolic process"/>
    <property type="evidence" value="ECO:0007669"/>
    <property type="project" value="TreeGrafter"/>
</dbReference>
<feature type="binding site" evidence="8">
    <location>
        <position position="99"/>
    </location>
    <ligand>
        <name>Zn(2+)</name>
        <dbReference type="ChEBI" id="CHEBI:29105"/>
        <note>catalytic</note>
    </ligand>
</feature>
<keyword evidence="3 10" id="KW-0812">Transmembrane</keyword>
<keyword evidence="4" id="KW-0378">Hydrolase</keyword>
<evidence type="ECO:0000256" key="9">
    <source>
        <dbReference type="SAM" id="MobiDB-lite"/>
    </source>
</evidence>
<dbReference type="EMBL" id="KQ257457">
    <property type="protein sequence ID" value="KNC99655.1"/>
    <property type="molecule type" value="Genomic_DNA"/>
</dbReference>
<organism evidence="11 12">
    <name type="scientific">Spizellomyces punctatus (strain DAOM BR117)</name>
    <dbReference type="NCBI Taxonomy" id="645134"/>
    <lineage>
        <taxon>Eukaryota</taxon>
        <taxon>Fungi</taxon>
        <taxon>Fungi incertae sedis</taxon>
        <taxon>Chytridiomycota</taxon>
        <taxon>Chytridiomycota incertae sedis</taxon>
        <taxon>Chytridiomycetes</taxon>
        <taxon>Spizellomycetales</taxon>
        <taxon>Spizellomycetaceae</taxon>
        <taxon>Spizellomyces</taxon>
    </lineage>
</organism>
<feature type="compositionally biased region" description="Low complexity" evidence="9">
    <location>
        <begin position="478"/>
        <end position="488"/>
    </location>
</feature>
<dbReference type="PANTHER" id="PTHR46187">
    <property type="entry name" value="ALKALINE CERAMIDASE 3"/>
    <property type="match status" value="1"/>
</dbReference>
<dbReference type="OrthoDB" id="187171at2759"/>
<dbReference type="GO" id="GO:0046513">
    <property type="term" value="P:ceramide biosynthetic process"/>
    <property type="evidence" value="ECO:0007669"/>
    <property type="project" value="TreeGrafter"/>
</dbReference>
<feature type="binding site" evidence="7">
    <location>
        <position position="37"/>
    </location>
    <ligand>
        <name>Ca(2+)</name>
        <dbReference type="ChEBI" id="CHEBI:29108"/>
    </ligand>
</feature>
<feature type="region of interest" description="Disordered" evidence="9">
    <location>
        <begin position="446"/>
        <end position="488"/>
    </location>
</feature>
<keyword evidence="7" id="KW-0106">Calcium</keyword>
<comment type="subcellular location">
    <subcellularLocation>
        <location evidence="1">Membrane</location>
        <topology evidence="1">Multi-pass membrane protein</topology>
    </subcellularLocation>
</comment>
<feature type="transmembrane region" description="Helical" evidence="10">
    <location>
        <begin position="52"/>
        <end position="73"/>
    </location>
</feature>
<dbReference type="RefSeq" id="XP_016607695.1">
    <property type="nucleotide sequence ID" value="XM_016753276.1"/>
</dbReference>
<keyword evidence="7" id="KW-0479">Metal-binding</keyword>
<reference evidence="11 12" key="1">
    <citation type="submission" date="2009-08" db="EMBL/GenBank/DDBJ databases">
        <title>The Genome Sequence of Spizellomyces punctatus strain DAOM BR117.</title>
        <authorList>
            <consortium name="The Broad Institute Genome Sequencing Platform"/>
            <person name="Russ C."/>
            <person name="Cuomo C."/>
            <person name="Shea T."/>
            <person name="Young S.K."/>
            <person name="Zeng Q."/>
            <person name="Koehrsen M."/>
            <person name="Haas B."/>
            <person name="Borodovsky M."/>
            <person name="Guigo R."/>
            <person name="Alvarado L."/>
            <person name="Berlin A."/>
            <person name="Bochicchio J."/>
            <person name="Borenstein D."/>
            <person name="Chapman S."/>
            <person name="Chen Z."/>
            <person name="Engels R."/>
            <person name="Freedman E."/>
            <person name="Gellesch M."/>
            <person name="Goldberg J."/>
            <person name="Griggs A."/>
            <person name="Gujja S."/>
            <person name="Heiman D."/>
            <person name="Hepburn T."/>
            <person name="Howarth C."/>
            <person name="Jen D."/>
            <person name="Larson L."/>
            <person name="Lewis B."/>
            <person name="Mehta T."/>
            <person name="Park D."/>
            <person name="Pearson M."/>
            <person name="Roberts A."/>
            <person name="Saif S."/>
            <person name="Shenoy N."/>
            <person name="Sisk P."/>
            <person name="Stolte C."/>
            <person name="Sykes S."/>
            <person name="Thomson T."/>
            <person name="Walk T."/>
            <person name="White J."/>
            <person name="Yandava C."/>
            <person name="Burger G."/>
            <person name="Gray M.W."/>
            <person name="Holland P.W.H."/>
            <person name="King N."/>
            <person name="Lang F.B.F."/>
            <person name="Roger A.J."/>
            <person name="Ruiz-Trillo I."/>
            <person name="Lander E."/>
            <person name="Nusbaum C."/>
        </authorList>
    </citation>
    <scope>NUCLEOTIDE SEQUENCE [LARGE SCALE GENOMIC DNA]</scope>
    <source>
        <strain evidence="11 12">DAOM BR117</strain>
    </source>
</reference>
<evidence type="ECO:0000256" key="3">
    <source>
        <dbReference type="ARBA" id="ARBA00022692"/>
    </source>
</evidence>
<feature type="transmembrane region" description="Helical" evidence="10">
    <location>
        <begin position="136"/>
        <end position="155"/>
    </location>
</feature>
<gene>
    <name evidence="11" type="ORF">SPPG_05036</name>
</gene>
<dbReference type="PANTHER" id="PTHR46187:SF3">
    <property type="entry name" value="ALKALINE CERAMIDASE 3"/>
    <property type="match status" value="1"/>
</dbReference>
<name>A0A0L0HDX9_SPIPD</name>
<evidence type="ECO:0000256" key="8">
    <source>
        <dbReference type="PIRSR" id="PIRSR608901-2"/>
    </source>
</evidence>
<evidence type="ECO:0000256" key="2">
    <source>
        <dbReference type="ARBA" id="ARBA00009780"/>
    </source>
</evidence>
<feature type="region of interest" description="Disordered" evidence="9">
    <location>
        <begin position="383"/>
        <end position="434"/>
    </location>
</feature>
<evidence type="ECO:0000256" key="4">
    <source>
        <dbReference type="ARBA" id="ARBA00022801"/>
    </source>
</evidence>
<dbReference type="GO" id="GO:0005789">
    <property type="term" value="C:endoplasmic reticulum membrane"/>
    <property type="evidence" value="ECO:0007669"/>
    <property type="project" value="TreeGrafter"/>
</dbReference>
<feature type="compositionally biased region" description="Polar residues" evidence="9">
    <location>
        <begin position="425"/>
        <end position="434"/>
    </location>
</feature>
<evidence type="ECO:0000256" key="6">
    <source>
        <dbReference type="ARBA" id="ARBA00023136"/>
    </source>
</evidence>
<dbReference type="VEuPathDB" id="FungiDB:SPPG_05036"/>
<evidence type="ECO:0000256" key="5">
    <source>
        <dbReference type="ARBA" id="ARBA00022989"/>
    </source>
</evidence>
<evidence type="ECO:0000313" key="11">
    <source>
        <dbReference type="EMBL" id="KNC99655.1"/>
    </source>
</evidence>
<feature type="transmembrane region" description="Helical" evidence="10">
    <location>
        <begin position="193"/>
        <end position="212"/>
    </location>
</feature>
<keyword evidence="5 10" id="KW-1133">Transmembrane helix</keyword>
<dbReference type="Pfam" id="PF05875">
    <property type="entry name" value="Ceramidase"/>
    <property type="match status" value="1"/>
</dbReference>
<dbReference type="InParanoid" id="A0A0L0HDX9"/>
<feature type="compositionally biased region" description="Polar residues" evidence="9">
    <location>
        <begin position="390"/>
        <end position="400"/>
    </location>
</feature>
<evidence type="ECO:0000256" key="7">
    <source>
        <dbReference type="PIRSR" id="PIRSR608901-1"/>
    </source>
</evidence>
<proteinExistence type="inferred from homology"/>
<dbReference type="STRING" id="645134.A0A0L0HDX9"/>
<dbReference type="GO" id="GO:0046872">
    <property type="term" value="F:metal ion binding"/>
    <property type="evidence" value="ECO:0007669"/>
    <property type="project" value="UniProtKB-KW"/>
</dbReference>
<sequence length="585" mass="64147">MSSSHGFNLTSLLKITSNYTVSHGLDGYWGPVTSTLDWCEENYIVSPYLAEYWNSTTNLVFLVWPLIGLYSCWKTGAEKRFWASFAALMCVGTGSFLFHGTLRYAMQLLDELPMAMGTCVFVYCHLQMFSKKLSPSIILGLFLTFLLTCTAYLVIQTPILFQAAFATLTLLQLFIGLYNLYKISKVNPKAGRTLGRMTAVCVASMLTAFVLWNTDQLHCGTIQEHRNRLGYPFRVGLELHAWWHLLTGYSGYTSVVASQYGRALALGREDVSLTWPAPAPAAEPFDAPLTRPTEIPFKPDVPFPPSLCPPAHLPTTSHQPAQHYASLTWGKEMSSSGYPTHAANQTVPVPVQLHVPYPQPFITAPAADVVGPSAAVSPMPVSAPVAQGWTAESSTGYTSTKKARRSSRPQLSSVHWQGPPAPATCMQQQTQSISNHQHNIDFSRRYSMGSTAPTSPPPMSQGAPVPFRKDSLQPQHPPSYSAQPQQPPMQRRYTYHLGDDDVPLRPQGIAGWASSIMNRVDSVGNKIVDALGFGAPMSTAPWDMRHKYDQAPLTHVGVARPSGEKGASPVKHAALHQSYDPSALV</sequence>